<dbReference type="InterPro" id="IPR044230">
    <property type="entry name" value="GTF3C4"/>
</dbReference>
<protein>
    <recommendedName>
        <fullName evidence="1">Transcription factor IIIC 90kDa subunit N-terminal domain-containing protein</fullName>
    </recommendedName>
</protein>
<sequence length="370" mass="40229">MAPPTYAALSVGHLAPFPSPHALQWSTEGQLLVLTRSAIYILTPNLGLPFDEEATMGSRPPGSVGKSTEPVVKWFKTAVELENSMGHYWWDESSRSLSLCWQEVAWSPSNLSGNGGCLLVAMNSNHEVSLWAPDKNHLKGEWVKTQDVTSLIREVALVEIPDGNKGSSAGVHRVLYSQANCIAWSRQMDVGPPGRMMDTSLLAIGNRAGSVIFLRSNGTGDLEHVKTVGVSDHWVTQLAWSEWIEDGNGRCIGTLAFASADGGFSVISISSALEQDSDTGDFSPTFDFEHNGLLDVKDLGRRGITSMQWIFPSDGSQVLVYNKPGTVHLWWYTDSENEPRNTALRLKSPPLSSSASSLAPACAIIRTKMS</sequence>
<gene>
    <name evidence="2" type="ORF">BS47DRAFT_743085</name>
</gene>
<dbReference type="GO" id="GO:0000127">
    <property type="term" value="C:transcription factor TFIIIC complex"/>
    <property type="evidence" value="ECO:0007669"/>
    <property type="project" value="InterPro"/>
</dbReference>
<dbReference type="Gene3D" id="2.130.10.10">
    <property type="entry name" value="YVTN repeat-like/Quinoprotein amine dehydrogenase"/>
    <property type="match status" value="1"/>
</dbReference>
<evidence type="ECO:0000313" key="3">
    <source>
        <dbReference type="Proteomes" id="UP000886523"/>
    </source>
</evidence>
<dbReference type="PANTHER" id="PTHR15496">
    <property type="entry name" value="GENERAL TRANSCRIPTION FACTOR 3C POLYPEPTIDE 4 FAMILY"/>
    <property type="match status" value="1"/>
</dbReference>
<evidence type="ECO:0000313" key="2">
    <source>
        <dbReference type="EMBL" id="KAF9515735.1"/>
    </source>
</evidence>
<dbReference type="InterPro" id="IPR036322">
    <property type="entry name" value="WD40_repeat_dom_sf"/>
</dbReference>
<feature type="domain" description="Transcription factor IIIC 90kDa subunit N-terminal" evidence="1">
    <location>
        <begin position="25"/>
        <end position="330"/>
    </location>
</feature>
<organism evidence="2 3">
    <name type="scientific">Hydnum rufescens UP504</name>
    <dbReference type="NCBI Taxonomy" id="1448309"/>
    <lineage>
        <taxon>Eukaryota</taxon>
        <taxon>Fungi</taxon>
        <taxon>Dikarya</taxon>
        <taxon>Basidiomycota</taxon>
        <taxon>Agaricomycotina</taxon>
        <taxon>Agaricomycetes</taxon>
        <taxon>Cantharellales</taxon>
        <taxon>Hydnaceae</taxon>
        <taxon>Hydnum</taxon>
    </lineage>
</organism>
<dbReference type="GO" id="GO:0006384">
    <property type="term" value="P:transcription initiation at RNA polymerase III promoter"/>
    <property type="evidence" value="ECO:0007669"/>
    <property type="project" value="InterPro"/>
</dbReference>
<proteinExistence type="predicted"/>
<dbReference type="AlphaFoldDB" id="A0A9P6B1F0"/>
<dbReference type="Proteomes" id="UP000886523">
    <property type="component" value="Unassembled WGS sequence"/>
</dbReference>
<dbReference type="SUPFAM" id="SSF50978">
    <property type="entry name" value="WD40 repeat-like"/>
    <property type="match status" value="1"/>
</dbReference>
<evidence type="ECO:0000259" key="1">
    <source>
        <dbReference type="Pfam" id="PF12657"/>
    </source>
</evidence>
<name>A0A9P6B1F0_9AGAM</name>
<comment type="caution">
    <text evidence="2">The sequence shown here is derived from an EMBL/GenBank/DDBJ whole genome shotgun (WGS) entry which is preliminary data.</text>
</comment>
<dbReference type="PANTHER" id="PTHR15496:SF2">
    <property type="entry name" value="GENERAL TRANSCRIPTION FACTOR 3C POLYPEPTIDE 4"/>
    <property type="match status" value="1"/>
</dbReference>
<keyword evidence="3" id="KW-1185">Reference proteome</keyword>
<dbReference type="InterPro" id="IPR015943">
    <property type="entry name" value="WD40/YVTN_repeat-like_dom_sf"/>
</dbReference>
<dbReference type="Pfam" id="PF12657">
    <property type="entry name" value="TFIIIC_delta"/>
    <property type="match status" value="1"/>
</dbReference>
<dbReference type="OrthoDB" id="421374at2759"/>
<dbReference type="EMBL" id="MU128947">
    <property type="protein sequence ID" value="KAF9515735.1"/>
    <property type="molecule type" value="Genomic_DNA"/>
</dbReference>
<accession>A0A9P6B1F0</accession>
<dbReference type="InterPro" id="IPR024761">
    <property type="entry name" value="TFIIIC_delta_N"/>
</dbReference>
<dbReference type="GO" id="GO:0004402">
    <property type="term" value="F:histone acetyltransferase activity"/>
    <property type="evidence" value="ECO:0007669"/>
    <property type="project" value="InterPro"/>
</dbReference>
<reference evidence="2" key="1">
    <citation type="journal article" date="2020" name="Nat. Commun.">
        <title>Large-scale genome sequencing of mycorrhizal fungi provides insights into the early evolution of symbiotic traits.</title>
        <authorList>
            <person name="Miyauchi S."/>
            <person name="Kiss E."/>
            <person name="Kuo A."/>
            <person name="Drula E."/>
            <person name="Kohler A."/>
            <person name="Sanchez-Garcia M."/>
            <person name="Morin E."/>
            <person name="Andreopoulos B."/>
            <person name="Barry K.W."/>
            <person name="Bonito G."/>
            <person name="Buee M."/>
            <person name="Carver A."/>
            <person name="Chen C."/>
            <person name="Cichocki N."/>
            <person name="Clum A."/>
            <person name="Culley D."/>
            <person name="Crous P.W."/>
            <person name="Fauchery L."/>
            <person name="Girlanda M."/>
            <person name="Hayes R.D."/>
            <person name="Keri Z."/>
            <person name="LaButti K."/>
            <person name="Lipzen A."/>
            <person name="Lombard V."/>
            <person name="Magnuson J."/>
            <person name="Maillard F."/>
            <person name="Murat C."/>
            <person name="Nolan M."/>
            <person name="Ohm R.A."/>
            <person name="Pangilinan J."/>
            <person name="Pereira M.F."/>
            <person name="Perotto S."/>
            <person name="Peter M."/>
            <person name="Pfister S."/>
            <person name="Riley R."/>
            <person name="Sitrit Y."/>
            <person name="Stielow J.B."/>
            <person name="Szollosi G."/>
            <person name="Zifcakova L."/>
            <person name="Stursova M."/>
            <person name="Spatafora J.W."/>
            <person name="Tedersoo L."/>
            <person name="Vaario L.M."/>
            <person name="Yamada A."/>
            <person name="Yan M."/>
            <person name="Wang P."/>
            <person name="Xu J."/>
            <person name="Bruns T."/>
            <person name="Baldrian P."/>
            <person name="Vilgalys R."/>
            <person name="Dunand C."/>
            <person name="Henrissat B."/>
            <person name="Grigoriev I.V."/>
            <person name="Hibbett D."/>
            <person name="Nagy L.G."/>
            <person name="Martin F.M."/>
        </authorList>
    </citation>
    <scope>NUCLEOTIDE SEQUENCE</scope>
    <source>
        <strain evidence="2">UP504</strain>
    </source>
</reference>